<dbReference type="PANTHER" id="PTHR10885">
    <property type="entry name" value="ISOPENTENYL-DIPHOSPHATE DELTA-ISOMERASE"/>
    <property type="match status" value="1"/>
</dbReference>
<organism evidence="2 5">
    <name type="scientific">Aphanomyces astaci</name>
    <name type="common">Crayfish plague agent</name>
    <dbReference type="NCBI Taxonomy" id="112090"/>
    <lineage>
        <taxon>Eukaryota</taxon>
        <taxon>Sar</taxon>
        <taxon>Stramenopiles</taxon>
        <taxon>Oomycota</taxon>
        <taxon>Saprolegniomycetes</taxon>
        <taxon>Saprolegniales</taxon>
        <taxon>Verrucalvaceae</taxon>
        <taxon>Aphanomyces</taxon>
    </lineage>
</organism>
<dbReference type="EMBL" id="QUTE01014272">
    <property type="protein sequence ID" value="RHZ02696.1"/>
    <property type="molecule type" value="Genomic_DNA"/>
</dbReference>
<dbReference type="InterPro" id="IPR000086">
    <property type="entry name" value="NUDIX_hydrolase_dom"/>
</dbReference>
<dbReference type="EMBL" id="QUTD01006579">
    <property type="protein sequence ID" value="RHY54542.1"/>
    <property type="molecule type" value="Genomic_DNA"/>
</dbReference>
<comment type="caution">
    <text evidence="2">The sequence shown here is derived from an EMBL/GenBank/DDBJ whole genome shotgun (WGS) entry which is preliminary data.</text>
</comment>
<sequence>CHDFALGGVDFVSGLYSGLYYVQRRSSTKDYCPGLLEPMAGGVVGFGESYDESAYRELDEEMGIRNTPLTHITTFSYSSPPMLVWRSLYDCVYDGPVTKQDEEVAEVLLLSEQQILAREHDITPDGMFAFRTYLTSSRTTANAFGRLCWSHGRSSLLRAHTCVARVFASPSRHVHCHSKQRVRNHLDLRGCGSPMLVGRGDFYVQRRTLIKDYCPGFLDSMAGGVVQAGESYEDNALREVKEEMGVSGVPLTFVCTFFYQDASTVVWGGMFECVYDGALTLQPEEVSQVLVMSASDIIARADEFTPDGLFAMRLYLDESNKATAAHPHA</sequence>
<dbReference type="Proteomes" id="UP000266643">
    <property type="component" value="Unassembled WGS sequence"/>
</dbReference>
<dbReference type="SUPFAM" id="SSF55811">
    <property type="entry name" value="Nudix"/>
    <property type="match status" value="2"/>
</dbReference>
<dbReference type="AlphaFoldDB" id="A0A397CYL5"/>
<dbReference type="PROSITE" id="PS51462">
    <property type="entry name" value="NUDIX"/>
    <property type="match status" value="2"/>
</dbReference>
<protein>
    <recommendedName>
        <fullName evidence="1">Nudix hydrolase domain-containing protein</fullName>
    </recommendedName>
</protein>
<evidence type="ECO:0000313" key="3">
    <source>
        <dbReference type="EMBL" id="RHZ02696.1"/>
    </source>
</evidence>
<feature type="domain" description="Nudix hydrolase" evidence="1">
    <location>
        <begin position="186"/>
        <end position="314"/>
    </location>
</feature>
<reference evidence="4 5" key="1">
    <citation type="submission" date="2018-08" db="EMBL/GenBank/DDBJ databases">
        <title>Aphanomyces genome sequencing and annotation.</title>
        <authorList>
            <person name="Minardi D."/>
            <person name="Oidtmann B."/>
            <person name="Van Der Giezen M."/>
            <person name="Studholme D.J."/>
        </authorList>
    </citation>
    <scope>NUCLEOTIDE SEQUENCE [LARGE SCALE GENOMIC DNA]</scope>
    <source>
        <strain evidence="3 4">197901</strain>
        <strain evidence="2 5">D2</strain>
    </source>
</reference>
<name>A0A397CYL5_APHAT</name>
<dbReference type="CDD" id="cd04697">
    <property type="entry name" value="NUDIX_Hydrolase"/>
    <property type="match status" value="2"/>
</dbReference>
<gene>
    <name evidence="2" type="ORF">DYB30_004442</name>
    <name evidence="3" type="ORF">DYB31_000677</name>
</gene>
<feature type="non-terminal residue" evidence="2">
    <location>
        <position position="1"/>
    </location>
</feature>
<accession>A0A397CYL5</accession>
<dbReference type="VEuPathDB" id="FungiDB:H257_00607"/>
<proteinExistence type="predicted"/>
<dbReference type="Gene3D" id="3.90.79.10">
    <property type="entry name" value="Nucleoside Triphosphate Pyrophosphohydrolase"/>
    <property type="match status" value="2"/>
</dbReference>
<dbReference type="Proteomes" id="UP000266196">
    <property type="component" value="Unassembled WGS sequence"/>
</dbReference>
<dbReference type="InterPro" id="IPR015797">
    <property type="entry name" value="NUDIX_hydrolase-like_dom_sf"/>
</dbReference>
<evidence type="ECO:0000313" key="5">
    <source>
        <dbReference type="Proteomes" id="UP000266643"/>
    </source>
</evidence>
<dbReference type="GO" id="GO:0003824">
    <property type="term" value="F:catalytic activity"/>
    <property type="evidence" value="ECO:0007669"/>
    <property type="project" value="UniProtKB-ARBA"/>
</dbReference>
<dbReference type="VEuPathDB" id="FungiDB:H257_00608"/>
<evidence type="ECO:0000313" key="4">
    <source>
        <dbReference type="Proteomes" id="UP000266196"/>
    </source>
</evidence>
<evidence type="ECO:0000313" key="2">
    <source>
        <dbReference type="EMBL" id="RHY54542.1"/>
    </source>
</evidence>
<dbReference type="Pfam" id="PF00293">
    <property type="entry name" value="NUDIX"/>
    <property type="match status" value="2"/>
</dbReference>
<feature type="domain" description="Nudix hydrolase" evidence="1">
    <location>
        <begin position="1"/>
        <end position="134"/>
    </location>
</feature>
<dbReference type="PANTHER" id="PTHR10885:SF0">
    <property type="entry name" value="ISOPENTENYL-DIPHOSPHATE DELTA-ISOMERASE"/>
    <property type="match status" value="1"/>
</dbReference>
<evidence type="ECO:0000259" key="1">
    <source>
        <dbReference type="PROSITE" id="PS51462"/>
    </source>
</evidence>